<evidence type="ECO:0000313" key="1">
    <source>
        <dbReference type="EMBL" id="MFD2583689.1"/>
    </source>
</evidence>
<dbReference type="Proteomes" id="UP001597461">
    <property type="component" value="Unassembled WGS sequence"/>
</dbReference>
<dbReference type="RefSeq" id="WP_379080036.1">
    <property type="nucleotide sequence ID" value="NZ_JBHULL010000010.1"/>
</dbReference>
<proteinExistence type="predicted"/>
<accession>A0ABW5MPN1</accession>
<organism evidence="1 2">
    <name type="scientific">Pedobacter vanadiisoli</name>
    <dbReference type="NCBI Taxonomy" id="1761975"/>
    <lineage>
        <taxon>Bacteria</taxon>
        <taxon>Pseudomonadati</taxon>
        <taxon>Bacteroidota</taxon>
        <taxon>Sphingobacteriia</taxon>
        <taxon>Sphingobacteriales</taxon>
        <taxon>Sphingobacteriaceae</taxon>
        <taxon>Pedobacter</taxon>
    </lineage>
</organism>
<protein>
    <submittedName>
        <fullName evidence="1">YtxH domain-containing protein</fullName>
    </submittedName>
</protein>
<gene>
    <name evidence="1" type="ORF">ACFSR6_14410</name>
</gene>
<reference evidence="2" key="1">
    <citation type="journal article" date="2019" name="Int. J. Syst. Evol. Microbiol.">
        <title>The Global Catalogue of Microorganisms (GCM) 10K type strain sequencing project: providing services to taxonomists for standard genome sequencing and annotation.</title>
        <authorList>
            <consortium name="The Broad Institute Genomics Platform"/>
            <consortium name="The Broad Institute Genome Sequencing Center for Infectious Disease"/>
            <person name="Wu L."/>
            <person name="Ma J."/>
        </authorList>
    </citation>
    <scope>NUCLEOTIDE SEQUENCE [LARGE SCALE GENOMIC DNA]</scope>
    <source>
        <strain evidence="2">KCTC 42866</strain>
    </source>
</reference>
<name>A0ABW5MPN1_9SPHI</name>
<comment type="caution">
    <text evidence="1">The sequence shown here is derived from an EMBL/GenBank/DDBJ whole genome shotgun (WGS) entry which is preliminary data.</text>
</comment>
<dbReference type="EMBL" id="JBHULL010000010">
    <property type="protein sequence ID" value="MFD2583689.1"/>
    <property type="molecule type" value="Genomic_DNA"/>
</dbReference>
<keyword evidence="2" id="KW-1185">Reference proteome</keyword>
<sequence>MGLLKYAILSVATVYAFKYIGKKRATDGKSLLDDLKEKAPGYIDKVKQYGERIKQDYLQTCQLY</sequence>
<evidence type="ECO:0000313" key="2">
    <source>
        <dbReference type="Proteomes" id="UP001597461"/>
    </source>
</evidence>